<dbReference type="InterPro" id="IPR035906">
    <property type="entry name" value="MetI-like_sf"/>
</dbReference>
<comment type="caution">
    <text evidence="10">The sequence shown here is derived from an EMBL/GenBank/DDBJ whole genome shotgun (WGS) entry which is preliminary data.</text>
</comment>
<feature type="domain" description="ABC transmembrane type-1" evidence="9">
    <location>
        <begin position="99"/>
        <end position="279"/>
    </location>
</feature>
<accession>A0A644WKV2</accession>
<evidence type="ECO:0000259" key="9">
    <source>
        <dbReference type="PROSITE" id="PS50928"/>
    </source>
</evidence>
<organism evidence="10">
    <name type="scientific">bioreactor metagenome</name>
    <dbReference type="NCBI Taxonomy" id="1076179"/>
    <lineage>
        <taxon>unclassified sequences</taxon>
        <taxon>metagenomes</taxon>
        <taxon>ecological metagenomes</taxon>
    </lineage>
</organism>
<proteinExistence type="predicted"/>
<dbReference type="PANTHER" id="PTHR30151:SF0">
    <property type="entry name" value="ABC TRANSPORTER PERMEASE PROTEIN MJ0413-RELATED"/>
    <property type="match status" value="1"/>
</dbReference>
<sequence length="293" mass="32302">MMAKQSNAEKQDWTARAGDGARRPRPEGKAPGRAWLVVRQPIGPASYWLLALAGLATPFVIWTLVASTGLVGPRFLPAPMDVALRGWDWLGNGGLAGDALISIFRVFSGFLLAVLLAVPLGVLIGTFRPFEAFFEPVNDFFRYMPTPAFIPLVMIWIGIGEGAKITIIFLGTFFQMVVMIADNVRQVPLAQIEAAQTMGAARRELISQVLVPSALPAMSDTLRVTMGWAWTYLVVAELIASSSGLGFQIMRAQRFMQTDKIFMGILVIGLLGIAFDQIARFAQRRLFPWWSRK</sequence>
<dbReference type="PANTHER" id="PTHR30151">
    <property type="entry name" value="ALKANE SULFONATE ABC TRANSPORTER-RELATED, MEMBRANE SUBUNIT"/>
    <property type="match status" value="1"/>
</dbReference>
<keyword evidence="5 8" id="KW-1133">Transmembrane helix</keyword>
<keyword evidence="4 8" id="KW-0812">Transmembrane</keyword>
<protein>
    <submittedName>
        <fullName evidence="10">Putative aliphatic sulfonates transport permease protein SsuC</fullName>
    </submittedName>
</protein>
<dbReference type="AlphaFoldDB" id="A0A644WKV2"/>
<evidence type="ECO:0000256" key="1">
    <source>
        <dbReference type="ARBA" id="ARBA00004651"/>
    </source>
</evidence>
<dbReference type="FunFam" id="1.10.3720.10:FF:000003">
    <property type="entry name" value="Aliphatic sulfonate ABC transporter permease"/>
    <property type="match status" value="1"/>
</dbReference>
<feature type="transmembrane region" description="Helical" evidence="8">
    <location>
        <begin position="47"/>
        <end position="71"/>
    </location>
</feature>
<dbReference type="GO" id="GO:0055085">
    <property type="term" value="P:transmembrane transport"/>
    <property type="evidence" value="ECO:0007669"/>
    <property type="project" value="InterPro"/>
</dbReference>
<dbReference type="CDD" id="cd06261">
    <property type="entry name" value="TM_PBP2"/>
    <property type="match status" value="1"/>
</dbReference>
<evidence type="ECO:0000313" key="10">
    <source>
        <dbReference type="EMBL" id="MPM04516.1"/>
    </source>
</evidence>
<dbReference type="EMBL" id="VSSQ01001045">
    <property type="protein sequence ID" value="MPM04516.1"/>
    <property type="molecule type" value="Genomic_DNA"/>
</dbReference>
<feature type="region of interest" description="Disordered" evidence="7">
    <location>
        <begin position="1"/>
        <end position="29"/>
    </location>
</feature>
<evidence type="ECO:0000256" key="8">
    <source>
        <dbReference type="SAM" id="Phobius"/>
    </source>
</evidence>
<gene>
    <name evidence="10" type="primary">ssuC_21</name>
    <name evidence="10" type="ORF">SDC9_50794</name>
</gene>
<dbReference type="Gene3D" id="1.10.3720.10">
    <property type="entry name" value="MetI-like"/>
    <property type="match status" value="1"/>
</dbReference>
<comment type="subcellular location">
    <subcellularLocation>
        <location evidence="1">Cell membrane</location>
        <topology evidence="1">Multi-pass membrane protein</topology>
    </subcellularLocation>
</comment>
<evidence type="ECO:0000256" key="3">
    <source>
        <dbReference type="ARBA" id="ARBA00022475"/>
    </source>
</evidence>
<keyword evidence="6 8" id="KW-0472">Membrane</keyword>
<keyword evidence="3" id="KW-1003">Cell membrane</keyword>
<feature type="transmembrane region" description="Helical" evidence="8">
    <location>
        <begin position="261"/>
        <end position="282"/>
    </location>
</feature>
<evidence type="ECO:0000256" key="6">
    <source>
        <dbReference type="ARBA" id="ARBA00023136"/>
    </source>
</evidence>
<reference evidence="10" key="1">
    <citation type="submission" date="2019-08" db="EMBL/GenBank/DDBJ databases">
        <authorList>
            <person name="Kucharzyk K."/>
            <person name="Murdoch R.W."/>
            <person name="Higgins S."/>
            <person name="Loffler F."/>
        </authorList>
    </citation>
    <scope>NUCLEOTIDE SEQUENCE</scope>
</reference>
<evidence type="ECO:0000256" key="2">
    <source>
        <dbReference type="ARBA" id="ARBA00022448"/>
    </source>
</evidence>
<dbReference type="InterPro" id="IPR000515">
    <property type="entry name" value="MetI-like"/>
</dbReference>
<feature type="compositionally biased region" description="Basic and acidic residues" evidence="7">
    <location>
        <begin position="7"/>
        <end position="29"/>
    </location>
</feature>
<evidence type="ECO:0000256" key="4">
    <source>
        <dbReference type="ARBA" id="ARBA00022692"/>
    </source>
</evidence>
<name>A0A644WKV2_9ZZZZ</name>
<keyword evidence="2" id="KW-0813">Transport</keyword>
<dbReference type="PROSITE" id="PS50928">
    <property type="entry name" value="ABC_TM1"/>
    <property type="match status" value="1"/>
</dbReference>
<evidence type="ECO:0000256" key="5">
    <source>
        <dbReference type="ARBA" id="ARBA00022989"/>
    </source>
</evidence>
<dbReference type="Pfam" id="PF00528">
    <property type="entry name" value="BPD_transp_1"/>
    <property type="match status" value="1"/>
</dbReference>
<dbReference type="GO" id="GO:0005886">
    <property type="term" value="C:plasma membrane"/>
    <property type="evidence" value="ECO:0007669"/>
    <property type="project" value="UniProtKB-SubCell"/>
</dbReference>
<feature type="transmembrane region" description="Helical" evidence="8">
    <location>
        <begin position="103"/>
        <end position="128"/>
    </location>
</feature>
<dbReference type="SUPFAM" id="SSF161098">
    <property type="entry name" value="MetI-like"/>
    <property type="match status" value="1"/>
</dbReference>
<evidence type="ECO:0000256" key="7">
    <source>
        <dbReference type="SAM" id="MobiDB-lite"/>
    </source>
</evidence>
<feature type="transmembrane region" description="Helical" evidence="8">
    <location>
        <begin position="228"/>
        <end position="249"/>
    </location>
</feature>